<dbReference type="InterPro" id="IPR006674">
    <property type="entry name" value="HD_domain"/>
</dbReference>
<dbReference type="Pfam" id="PF01966">
    <property type="entry name" value="HD"/>
    <property type="match status" value="2"/>
</dbReference>
<comment type="similarity">
    <text evidence="1">Belongs to the SAMHD1 family.</text>
</comment>
<dbReference type="GO" id="GO:0051607">
    <property type="term" value="P:defense response to virus"/>
    <property type="evidence" value="ECO:0007669"/>
    <property type="project" value="TreeGrafter"/>
</dbReference>
<dbReference type="InterPro" id="IPR003607">
    <property type="entry name" value="HD/PDEase_dom"/>
</dbReference>
<evidence type="ECO:0000259" key="3">
    <source>
        <dbReference type="PROSITE" id="PS51831"/>
    </source>
</evidence>
<dbReference type="PANTHER" id="PTHR11373:SF4">
    <property type="entry name" value="DEOXYNUCLEOSIDE TRIPHOSPHATE TRIPHOSPHOHYDROLASE SAMHD1"/>
    <property type="match status" value="1"/>
</dbReference>
<dbReference type="PANTHER" id="PTHR11373">
    <property type="entry name" value="DEOXYNUCLEOSIDE TRIPHOSPHATE TRIPHOSPHOHYDROLASE"/>
    <property type="match status" value="1"/>
</dbReference>
<dbReference type="PROSITE" id="PS51831">
    <property type="entry name" value="HD"/>
    <property type="match status" value="2"/>
</dbReference>
<dbReference type="Gene3D" id="3.30.70.2760">
    <property type="match status" value="2"/>
</dbReference>
<dbReference type="CDD" id="cd00077">
    <property type="entry name" value="HDc"/>
    <property type="match status" value="2"/>
</dbReference>
<dbReference type="GO" id="GO:0008832">
    <property type="term" value="F:dGTPase activity"/>
    <property type="evidence" value="ECO:0007669"/>
    <property type="project" value="TreeGrafter"/>
</dbReference>
<proteinExistence type="inferred from homology"/>
<accession>A0AA47MEK4</accession>
<feature type="domain" description="HD" evidence="3">
    <location>
        <begin position="841"/>
        <end position="989"/>
    </location>
</feature>
<feature type="domain" description="HD" evidence="3">
    <location>
        <begin position="374"/>
        <end position="523"/>
    </location>
</feature>
<evidence type="ECO:0000313" key="4">
    <source>
        <dbReference type="EMBL" id="KAK0138807.1"/>
    </source>
</evidence>
<evidence type="ECO:0000313" key="5">
    <source>
        <dbReference type="Proteomes" id="UP001174136"/>
    </source>
</evidence>
<dbReference type="AlphaFoldDB" id="A0AA47MEK4"/>
<dbReference type="Proteomes" id="UP001174136">
    <property type="component" value="Unassembled WGS sequence"/>
</dbReference>
<dbReference type="FunFam" id="1.10.3210.10:FF:000015">
    <property type="entry name" value="Deoxynucleoside triphosphate triphosphohydrolase SAMHD1"/>
    <property type="match status" value="1"/>
</dbReference>
<protein>
    <submittedName>
        <fullName evidence="4">Deoxynucleoside triphosphate triphosphohydrolase SAMHD1</fullName>
    </submittedName>
</protein>
<dbReference type="GO" id="GO:0006203">
    <property type="term" value="P:dGTP catabolic process"/>
    <property type="evidence" value="ECO:0007669"/>
    <property type="project" value="TreeGrafter"/>
</dbReference>
<dbReference type="SUPFAM" id="SSF109604">
    <property type="entry name" value="HD-domain/PDEase-like"/>
    <property type="match status" value="3"/>
</dbReference>
<reference evidence="4" key="1">
    <citation type="journal article" date="2023" name="Front. Mar. Sci.">
        <title>A new Merluccius polli reference genome to investigate the effects of global change in West African waters.</title>
        <authorList>
            <person name="Mateo J.L."/>
            <person name="Blanco-Fernandez C."/>
            <person name="Garcia-Vazquez E."/>
            <person name="Machado-Schiaffino G."/>
        </authorList>
    </citation>
    <scope>NUCLEOTIDE SEQUENCE</scope>
    <source>
        <strain evidence="4">C29</strain>
        <tissue evidence="4">Fin</tissue>
    </source>
</reference>
<gene>
    <name evidence="4" type="primary">samhd1_1</name>
    <name evidence="4" type="ORF">N1851_024646</name>
</gene>
<sequence>MCSLYQQRLDQLGVHSPTVNSTRLKEKLLAEIPELTAHKQGRDVLLAFQKDVGLALSQASEDSEALIMAKAAKILRRHILDHQSIFDGTFHEGCIKEAIPPSLLQFVGMVEHGADIKSQLRFGTSQTAQAIAQLLQYNCVSWYKEGAAAHRHSKDRETPFPVYIGTSVFAKTRKRSLVEMLHEHGMSISYDRVLEISAQLGDATVSKYVEEGVVCPPVLRKGLFTTAVMDNIDHNPSATTATTSFHGTSVSVLQHPTKESSGEERQQLRVVPERVKSVPELPDFFTDIHPAFFKKKNPLPPNTPMPNPDTNVFRPQLALEYEWLEKVFNDPIHGHIEIHPLLIKIIDTPQFQRLRNIKQLGGAYYVFPGASHNRFEHSLGVAHLAGSLVEVLKEKQPILCISPRDILCVKIAGLCHDLGHGPFSHLFDKKFIPKARPGSKWKHETASRAMFEYLVEVNTLEPVMKEHGLVLPDDLIFIKELIAGPLGSPDVEPYKGRPEEKSFLYEIVANKRNGIDVDKWDYFARDCHHLGIQNNFDYHRFLMFAREMVNLCDMFHLRKGLHRRAYQHTVCNIVEIMINDAFVLADKHLKFEGSNKNKFTLSETIDDMEAYTKVTDQVFEQILYSTSQEEGMVQAREILRNILCRRLYKCVGQAQAPEPITVTEVVYMDYGMEEKNPINNVCFYSKTNPDEAKPMPNDQVSRLLPECLEEQIIQVICKKTDEKSLGAARKHFDQWCKDHDFTVLQHKVIMSFLQFIAQCGSNVNTPQPTPLKKSWSEQDSLRKLWQIAVEPNKVFNDPIHGHIEIHPLLIKIIDTPQFQRLRNIKQLGGAYYVFPGASHNRFEHSLGVAHLAGSLVEVLKERQPKLGITTRDILCVKIAGLCHDLGHGPFSHLFDKKFIPKARPGFKWKHETASRAMFEYLVEVNTLEPVMKEHGLVLPDDLIFIKELIAGPLGSPDVEPYKGRKEKSFLYEIVANKRNGIDVDKWDYFARDCHHLGIQNNFDYHRFLMFARVCEVEGQKRQICTRDKEMVNLCDMFHLRKGLHRRAYQHTVCNIVEIMINDAFVLADKHLKFEGSNKNKFTLSETIDDMEAYTKVTDQVFEQILYSTSQEEGMVQAREILRNILCRRLYKCVGQAQAEEPIKVTEVVYMDYGMEEKNPINNVCFYSKTNPDEAKPMPNDQVSRLLPECLEEQIIQVICKKTNEKSLGAARKHFDQWCKDHDFTVLQHKVIMVAHLAGSLVQVLTERQSDLRISPRDILCVKIAGLCHDLGE</sequence>
<feature type="region of interest" description="Disordered" evidence="2">
    <location>
        <begin position="237"/>
        <end position="268"/>
    </location>
</feature>
<feature type="compositionally biased region" description="Basic and acidic residues" evidence="2">
    <location>
        <begin position="256"/>
        <end position="268"/>
    </location>
</feature>
<evidence type="ECO:0000256" key="2">
    <source>
        <dbReference type="SAM" id="MobiDB-lite"/>
    </source>
</evidence>
<dbReference type="InterPro" id="IPR050135">
    <property type="entry name" value="dGTPase-like"/>
</dbReference>
<dbReference type="SMART" id="SM00471">
    <property type="entry name" value="HDc"/>
    <property type="match status" value="2"/>
</dbReference>
<dbReference type="EMBL" id="JAOPHQ010004571">
    <property type="protein sequence ID" value="KAK0138807.1"/>
    <property type="molecule type" value="Genomic_DNA"/>
</dbReference>
<evidence type="ECO:0000256" key="1">
    <source>
        <dbReference type="ARBA" id="ARBA00005776"/>
    </source>
</evidence>
<keyword evidence="5" id="KW-1185">Reference proteome</keyword>
<dbReference type="GO" id="GO:0045088">
    <property type="term" value="P:regulation of innate immune response"/>
    <property type="evidence" value="ECO:0007669"/>
    <property type="project" value="TreeGrafter"/>
</dbReference>
<comment type="caution">
    <text evidence="4">The sequence shown here is derived from an EMBL/GenBank/DDBJ whole genome shotgun (WGS) entry which is preliminary data.</text>
</comment>
<name>A0AA47MEK4_MERPO</name>
<dbReference type="GO" id="GO:0005634">
    <property type="term" value="C:nucleus"/>
    <property type="evidence" value="ECO:0007669"/>
    <property type="project" value="TreeGrafter"/>
</dbReference>
<feature type="compositionally biased region" description="Polar residues" evidence="2">
    <location>
        <begin position="237"/>
        <end position="254"/>
    </location>
</feature>
<dbReference type="Gene3D" id="1.10.3210.10">
    <property type="entry name" value="Hypothetical protein af1432"/>
    <property type="match status" value="3"/>
</dbReference>
<organism evidence="4 5">
    <name type="scientific">Merluccius polli</name>
    <name type="common">Benguela hake</name>
    <name type="synonym">Merluccius cadenati</name>
    <dbReference type="NCBI Taxonomy" id="89951"/>
    <lineage>
        <taxon>Eukaryota</taxon>
        <taxon>Metazoa</taxon>
        <taxon>Chordata</taxon>
        <taxon>Craniata</taxon>
        <taxon>Vertebrata</taxon>
        <taxon>Euteleostomi</taxon>
        <taxon>Actinopterygii</taxon>
        <taxon>Neopterygii</taxon>
        <taxon>Teleostei</taxon>
        <taxon>Neoteleostei</taxon>
        <taxon>Acanthomorphata</taxon>
        <taxon>Zeiogadaria</taxon>
        <taxon>Gadariae</taxon>
        <taxon>Gadiformes</taxon>
        <taxon>Gadoidei</taxon>
        <taxon>Merlucciidae</taxon>
        <taxon>Merluccius</taxon>
    </lineage>
</organism>